<dbReference type="EMBL" id="FORX01000018">
    <property type="protein sequence ID" value="SFK24612.1"/>
    <property type="molecule type" value="Genomic_DNA"/>
</dbReference>
<dbReference type="InterPro" id="IPR058245">
    <property type="entry name" value="NreC/VraR/RcsB-like_REC"/>
</dbReference>
<dbReference type="GO" id="GO:0000160">
    <property type="term" value="P:phosphorelay signal transduction system"/>
    <property type="evidence" value="ECO:0007669"/>
    <property type="project" value="InterPro"/>
</dbReference>
<dbReference type="SMART" id="SM00448">
    <property type="entry name" value="REC"/>
    <property type="match status" value="1"/>
</dbReference>
<dbReference type="PRINTS" id="PR00038">
    <property type="entry name" value="HTHLUXR"/>
</dbReference>
<dbReference type="InterPro" id="IPR001789">
    <property type="entry name" value="Sig_transdc_resp-reg_receiver"/>
</dbReference>
<name>A0A1I3XYM4_9BACT</name>
<evidence type="ECO:0000256" key="2">
    <source>
        <dbReference type="ARBA" id="ARBA00023125"/>
    </source>
</evidence>
<dbReference type="PANTHER" id="PTHR43214:SF43">
    <property type="entry name" value="TWO-COMPONENT RESPONSE REGULATOR"/>
    <property type="match status" value="1"/>
</dbReference>
<gene>
    <name evidence="6" type="ORF">SAMN04488082_1188</name>
</gene>
<dbReference type="Pfam" id="PF00196">
    <property type="entry name" value="GerE"/>
    <property type="match status" value="1"/>
</dbReference>
<evidence type="ECO:0000313" key="6">
    <source>
        <dbReference type="EMBL" id="SFK24612.1"/>
    </source>
</evidence>
<keyword evidence="2" id="KW-0238">DNA-binding</keyword>
<dbReference type="GO" id="GO:0003677">
    <property type="term" value="F:DNA binding"/>
    <property type="evidence" value="ECO:0007669"/>
    <property type="project" value="UniProtKB-KW"/>
</dbReference>
<dbReference type="InterPro" id="IPR016032">
    <property type="entry name" value="Sig_transdc_resp-reg_C-effctor"/>
</dbReference>
<dbReference type="PANTHER" id="PTHR43214">
    <property type="entry name" value="TWO-COMPONENT RESPONSE REGULATOR"/>
    <property type="match status" value="1"/>
</dbReference>
<evidence type="ECO:0000313" key="7">
    <source>
        <dbReference type="Proteomes" id="UP000198635"/>
    </source>
</evidence>
<dbReference type="STRING" id="52560.SAMN04488082_1188"/>
<dbReference type="PROSITE" id="PS50110">
    <property type="entry name" value="RESPONSE_REGULATORY"/>
    <property type="match status" value="1"/>
</dbReference>
<evidence type="ECO:0000259" key="4">
    <source>
        <dbReference type="PROSITE" id="PS50043"/>
    </source>
</evidence>
<dbReference type="CDD" id="cd06170">
    <property type="entry name" value="LuxR_C_like"/>
    <property type="match status" value="1"/>
</dbReference>
<dbReference type="Pfam" id="PF00072">
    <property type="entry name" value="Response_reg"/>
    <property type="match status" value="1"/>
</dbReference>
<dbReference type="PROSITE" id="PS50043">
    <property type="entry name" value="HTH_LUXR_2"/>
    <property type="match status" value="1"/>
</dbReference>
<protein>
    <submittedName>
        <fullName evidence="6">Two component transcriptional regulator, LuxR family</fullName>
    </submittedName>
</protein>
<dbReference type="Gene3D" id="3.40.50.2300">
    <property type="match status" value="1"/>
</dbReference>
<evidence type="ECO:0000256" key="3">
    <source>
        <dbReference type="PROSITE-ProRule" id="PRU00169"/>
    </source>
</evidence>
<dbReference type="InterPro" id="IPR000792">
    <property type="entry name" value="Tscrpt_reg_LuxR_C"/>
</dbReference>
<evidence type="ECO:0000256" key="1">
    <source>
        <dbReference type="ARBA" id="ARBA00022553"/>
    </source>
</evidence>
<reference evidence="7" key="1">
    <citation type="submission" date="2016-10" db="EMBL/GenBank/DDBJ databases">
        <authorList>
            <person name="Varghese N."/>
            <person name="Submissions S."/>
        </authorList>
    </citation>
    <scope>NUCLEOTIDE SEQUENCE [LARGE SCALE GENOMIC DNA]</scope>
    <source>
        <strain evidence="7">DSM 5918</strain>
    </source>
</reference>
<dbReference type="RefSeq" id="WP_092377536.1">
    <property type="nucleotide sequence ID" value="NZ_FORX01000018.1"/>
</dbReference>
<dbReference type="SUPFAM" id="SSF52172">
    <property type="entry name" value="CheY-like"/>
    <property type="match status" value="1"/>
</dbReference>
<sequence>MEKNNFLLVEDDHLLRMGLKSMIDMHDEYTCASDVATGREALRSFRQKPADIVLLDLLLPDMRGTEVLRKLRRIDKQVKIIVLTVCQNNEFLYETLEYGTNAYVLKSENPEEIFMAIKYALNDEIFISPKLTKNIVKDYIIATRQRKGLSSLQKLTAREIEVVKLIFDGRKSREIAEILAISIKTVDKHRSNILQKIGIHTFNELRHGGIYFLDILNQN</sequence>
<organism evidence="6 7">
    <name type="scientific">Desulfomicrobium apsheronum</name>
    <dbReference type="NCBI Taxonomy" id="52560"/>
    <lineage>
        <taxon>Bacteria</taxon>
        <taxon>Pseudomonadati</taxon>
        <taxon>Thermodesulfobacteriota</taxon>
        <taxon>Desulfovibrionia</taxon>
        <taxon>Desulfovibrionales</taxon>
        <taxon>Desulfomicrobiaceae</taxon>
        <taxon>Desulfomicrobium</taxon>
    </lineage>
</organism>
<accession>A0A1I3XYM4</accession>
<dbReference type="InterPro" id="IPR039420">
    <property type="entry name" value="WalR-like"/>
</dbReference>
<dbReference type="PROSITE" id="PS00622">
    <property type="entry name" value="HTH_LUXR_1"/>
    <property type="match status" value="1"/>
</dbReference>
<keyword evidence="7" id="KW-1185">Reference proteome</keyword>
<feature type="domain" description="Response regulatory" evidence="5">
    <location>
        <begin position="5"/>
        <end position="121"/>
    </location>
</feature>
<dbReference type="InterPro" id="IPR011006">
    <property type="entry name" value="CheY-like_superfamily"/>
</dbReference>
<keyword evidence="1 3" id="KW-0597">Phosphoprotein</keyword>
<dbReference type="Proteomes" id="UP000198635">
    <property type="component" value="Unassembled WGS sequence"/>
</dbReference>
<dbReference type="OrthoDB" id="9780312at2"/>
<dbReference type="SMART" id="SM00421">
    <property type="entry name" value="HTH_LUXR"/>
    <property type="match status" value="1"/>
</dbReference>
<dbReference type="CDD" id="cd17535">
    <property type="entry name" value="REC_NarL-like"/>
    <property type="match status" value="1"/>
</dbReference>
<dbReference type="AlphaFoldDB" id="A0A1I3XYM4"/>
<dbReference type="SUPFAM" id="SSF46894">
    <property type="entry name" value="C-terminal effector domain of the bipartite response regulators"/>
    <property type="match status" value="1"/>
</dbReference>
<feature type="modified residue" description="4-aspartylphosphate" evidence="3">
    <location>
        <position position="56"/>
    </location>
</feature>
<evidence type="ECO:0000259" key="5">
    <source>
        <dbReference type="PROSITE" id="PS50110"/>
    </source>
</evidence>
<proteinExistence type="predicted"/>
<dbReference type="GO" id="GO:0006355">
    <property type="term" value="P:regulation of DNA-templated transcription"/>
    <property type="evidence" value="ECO:0007669"/>
    <property type="project" value="InterPro"/>
</dbReference>
<feature type="domain" description="HTH luxR-type" evidence="4">
    <location>
        <begin position="148"/>
        <end position="216"/>
    </location>
</feature>